<gene>
    <name evidence="1" type="ORF">NXT3_PB00183</name>
</gene>
<dbReference type="Proteomes" id="UP000239340">
    <property type="component" value="Plasmid pSfreNXT3b"/>
</dbReference>
<protein>
    <recommendedName>
        <fullName evidence="3">RES domain-containing protein</fullName>
    </recommendedName>
</protein>
<keyword evidence="1" id="KW-0614">Plasmid</keyword>
<sequence>MPYYHATWRRHLPSILKHGLGGAPPDSQNFPVEAGVYLARNPAVSVAFMIESYLESSDTIDITPSQVVEAICVLVIDDSRVTERLISADPNIDRTDITVLYRGIVDVTGMPILGVDDVIDSPITVDEVTALPSGLSE</sequence>
<proteinExistence type="predicted"/>
<evidence type="ECO:0008006" key="3">
    <source>
        <dbReference type="Google" id="ProtNLM"/>
    </source>
</evidence>
<accession>A0A2L0HBM6</accession>
<evidence type="ECO:0000313" key="1">
    <source>
        <dbReference type="EMBL" id="AUX78844.1"/>
    </source>
</evidence>
<dbReference type="EMBL" id="CP024309">
    <property type="protein sequence ID" value="AUX78844.1"/>
    <property type="molecule type" value="Genomic_DNA"/>
</dbReference>
<geneLocation type="plasmid" evidence="2">
    <name>psfrenxt3b</name>
</geneLocation>
<reference evidence="1 2" key="1">
    <citation type="submission" date="2017-10" db="EMBL/GenBank/DDBJ databases">
        <title>Analysis of the genome sequences of Rhizobium populations associated to common bean (phaseolus vulgaris).</title>
        <authorList>
            <person name="Bustos P."/>
            <person name="Santamaria R.I."/>
            <person name="Miranda-Sanchez F."/>
            <person name="Perez-Carrascal O."/>
            <person name="Juarez S."/>
            <person name="Lozano L."/>
            <person name="Martinez-Flores I."/>
            <person name="Vinuesa P."/>
            <person name="Martinez-Romero E."/>
            <person name="Cevallos M.A."/>
            <person name="Romero D."/>
            <person name="Davila G."/>
            <person name="Gonzalez V."/>
        </authorList>
    </citation>
    <scope>NUCLEOTIDE SEQUENCE [LARGE SCALE GENOMIC DNA]</scope>
    <source>
        <strain evidence="1 2">NXT3</strain>
        <plasmid evidence="2">Plasmid psfrenxt3b</plasmid>
    </source>
</reference>
<organism evidence="1 2">
    <name type="scientific">Rhizobium fredii</name>
    <name type="common">Sinorhizobium fredii</name>
    <dbReference type="NCBI Taxonomy" id="380"/>
    <lineage>
        <taxon>Bacteria</taxon>
        <taxon>Pseudomonadati</taxon>
        <taxon>Pseudomonadota</taxon>
        <taxon>Alphaproteobacteria</taxon>
        <taxon>Hyphomicrobiales</taxon>
        <taxon>Rhizobiaceae</taxon>
        <taxon>Sinorhizobium/Ensifer group</taxon>
        <taxon>Sinorhizobium</taxon>
    </lineage>
</organism>
<name>A0A2L0HBM6_RHIFR</name>
<dbReference type="AlphaFoldDB" id="A0A2L0HBM6"/>
<evidence type="ECO:0000313" key="2">
    <source>
        <dbReference type="Proteomes" id="UP000239340"/>
    </source>
</evidence>